<comment type="caution">
    <text evidence="1">The sequence shown here is derived from an EMBL/GenBank/DDBJ whole genome shotgun (WGS) entry which is preliminary data.</text>
</comment>
<name>A0ABT3V0E8_9ACTN</name>
<protein>
    <recommendedName>
        <fullName evidence="3">DUF397 domain-containing protein</fullName>
    </recommendedName>
</protein>
<sequence length="75" mass="8168">MGSPAVVMGRYIFTPAVAYSSPGARGTLHGDGKPVELYVTEPLLGEFLECLNRAQSDLDRRWGAREHSHGNVARV</sequence>
<dbReference type="RefSeq" id="WP_267026439.1">
    <property type="nucleotide sequence ID" value="NZ_JAIFZO010000002.1"/>
</dbReference>
<proteinExistence type="predicted"/>
<gene>
    <name evidence="1" type="ORF">K3769_12065</name>
</gene>
<accession>A0ABT3V0E8</accession>
<dbReference type="EMBL" id="JAIFZO010000002">
    <property type="protein sequence ID" value="MCX4233504.1"/>
    <property type="molecule type" value="Genomic_DNA"/>
</dbReference>
<reference evidence="1" key="1">
    <citation type="journal article" date="2022" name="bioRxiv">
        <title>Discovery and biosynthetic assessment of Streptomyces ortus sp nov. isolated from a deep-sea sponge.</title>
        <authorList>
            <person name="Williams S.E."/>
        </authorList>
    </citation>
    <scope>NUCLEOTIDE SEQUENCE</scope>
    <source>
        <strain evidence="1">A15ISP2-DRY2</strain>
    </source>
</reference>
<keyword evidence="2" id="KW-1185">Reference proteome</keyword>
<evidence type="ECO:0008006" key="3">
    <source>
        <dbReference type="Google" id="ProtNLM"/>
    </source>
</evidence>
<organism evidence="1 2">
    <name type="scientific">Streptomyces ortus</name>
    <dbReference type="NCBI Taxonomy" id="2867268"/>
    <lineage>
        <taxon>Bacteria</taxon>
        <taxon>Bacillati</taxon>
        <taxon>Actinomycetota</taxon>
        <taxon>Actinomycetes</taxon>
        <taxon>Kitasatosporales</taxon>
        <taxon>Streptomycetaceae</taxon>
        <taxon>Streptomyces</taxon>
    </lineage>
</organism>
<evidence type="ECO:0000313" key="2">
    <source>
        <dbReference type="Proteomes" id="UP001165590"/>
    </source>
</evidence>
<evidence type="ECO:0000313" key="1">
    <source>
        <dbReference type="EMBL" id="MCX4233504.1"/>
    </source>
</evidence>
<dbReference type="Proteomes" id="UP001165590">
    <property type="component" value="Unassembled WGS sequence"/>
</dbReference>